<dbReference type="eggNOG" id="COG1087">
    <property type="taxonomic scope" value="Bacteria"/>
</dbReference>
<evidence type="ECO:0000313" key="3">
    <source>
        <dbReference type="EMBL" id="AFS79511.1"/>
    </source>
</evidence>
<dbReference type="PATRIC" id="fig|1128398.3.peg.2591"/>
<organism evidence="3 4">
    <name type="scientific">Gottschalkia acidurici (strain ATCC 7906 / DSM 604 / BCRC 14475 / CIP 104303 / KCTC 5404 / NCIMB 10678 / 9a)</name>
    <name type="common">Clostridium acidurici</name>
    <dbReference type="NCBI Taxonomy" id="1128398"/>
    <lineage>
        <taxon>Bacteria</taxon>
        <taxon>Bacillati</taxon>
        <taxon>Bacillota</taxon>
        <taxon>Tissierellia</taxon>
        <taxon>Tissierellales</taxon>
        <taxon>Gottschalkiaceae</taxon>
        <taxon>Gottschalkia</taxon>
    </lineage>
</organism>
<evidence type="ECO:0000259" key="2">
    <source>
        <dbReference type="Pfam" id="PF01370"/>
    </source>
</evidence>
<protein>
    <submittedName>
        <fullName evidence="3">UDP-glucose 4-epimerase GalE</fullName>
        <ecNumber evidence="3">5.1.3.2</ecNumber>
    </submittedName>
</protein>
<dbReference type="EMBL" id="CP003326">
    <property type="protein sequence ID" value="AFS79511.1"/>
    <property type="molecule type" value="Genomic_DNA"/>
</dbReference>
<dbReference type="RefSeq" id="WP_014968645.1">
    <property type="nucleotide sequence ID" value="NC_018664.1"/>
</dbReference>
<keyword evidence="4" id="KW-1185">Reference proteome</keyword>
<dbReference type="PANTHER" id="PTHR43000">
    <property type="entry name" value="DTDP-D-GLUCOSE 4,6-DEHYDRATASE-RELATED"/>
    <property type="match status" value="1"/>
</dbReference>
<accession>K0B4M8</accession>
<dbReference type="HOGENOM" id="CLU_007383_1_7_9"/>
<dbReference type="InterPro" id="IPR001509">
    <property type="entry name" value="Epimerase_deHydtase"/>
</dbReference>
<dbReference type="OrthoDB" id="9811743at2"/>
<proteinExistence type="inferred from homology"/>
<feature type="domain" description="NAD-dependent epimerase/dehydratase" evidence="2">
    <location>
        <begin position="4"/>
        <end position="235"/>
    </location>
</feature>
<dbReference type="Pfam" id="PF01370">
    <property type="entry name" value="Epimerase"/>
    <property type="match status" value="1"/>
</dbReference>
<name>K0B4M8_GOTA9</name>
<dbReference type="InterPro" id="IPR036291">
    <property type="entry name" value="NAD(P)-bd_dom_sf"/>
</dbReference>
<dbReference type="STRING" id="1128398.Curi_c25160"/>
<gene>
    <name evidence="3" type="primary">galE</name>
    <name evidence="3" type="ordered locus">Curi_c25160</name>
</gene>
<dbReference type="KEGG" id="cad:Curi_c25160"/>
<reference evidence="3 4" key="1">
    <citation type="journal article" date="2012" name="PLoS ONE">
        <title>The purine-utilizing bacterium Clostridium acidurici 9a: a genome-guided metabolic reconsideration.</title>
        <authorList>
            <person name="Hartwich K."/>
            <person name="Poehlein A."/>
            <person name="Daniel R."/>
        </authorList>
    </citation>
    <scope>NUCLEOTIDE SEQUENCE [LARGE SCALE GENOMIC DNA]</scope>
    <source>
        <strain evidence="4">ATCC 7906 / DSM 604 / BCRC 14475 / CIP 104303 / KCTC 5404 / NCIMB 10678 / 9a</strain>
    </source>
</reference>
<dbReference type="Gene3D" id="3.40.50.720">
    <property type="entry name" value="NAD(P)-binding Rossmann-like Domain"/>
    <property type="match status" value="1"/>
</dbReference>
<comment type="similarity">
    <text evidence="1">Belongs to the NAD(P)-dependent epimerase/dehydratase family.</text>
</comment>
<sequence>MRKILVTGGAGFIGSHIVDELINIGDKVIIVDNLSTGNVKNINNKAKFYEEDIISENIYRIFEREKPDYVIHSAAQVSVNKSLIDPIYDLQNNVLGTVNVLECCKKYKVKKIVHSSTAAVYGEPIYLGIDEKHYINSTSFYGTSKYASEEYIKTYQRLYGVDYTILRYANVYGDRQSSEGEGGVISILLDKLQSKDRTTIYGDGNQTRDFIYVKDIVKANMLSINKGSSATLNIGTGVETSINELINIIKSISRTNIETIYADKRQGDILNSYFNSELSKKIIGWEPKYTLKEGLKEMLEY</sequence>
<evidence type="ECO:0000256" key="1">
    <source>
        <dbReference type="ARBA" id="ARBA00007637"/>
    </source>
</evidence>
<dbReference type="GO" id="GO:0003978">
    <property type="term" value="F:UDP-glucose 4-epimerase activity"/>
    <property type="evidence" value="ECO:0007669"/>
    <property type="project" value="UniProtKB-EC"/>
</dbReference>
<dbReference type="AlphaFoldDB" id="K0B4M8"/>
<keyword evidence="3" id="KW-0413">Isomerase</keyword>
<dbReference type="EC" id="5.1.3.2" evidence="3"/>
<evidence type="ECO:0000313" key="4">
    <source>
        <dbReference type="Proteomes" id="UP000006094"/>
    </source>
</evidence>
<dbReference type="SUPFAM" id="SSF51735">
    <property type="entry name" value="NAD(P)-binding Rossmann-fold domains"/>
    <property type="match status" value="1"/>
</dbReference>
<dbReference type="Proteomes" id="UP000006094">
    <property type="component" value="Chromosome"/>
</dbReference>